<evidence type="ECO:0000259" key="9">
    <source>
        <dbReference type="PROSITE" id="PS51352"/>
    </source>
</evidence>
<dbReference type="FunFam" id="3.40.30.10:FF:000077">
    <property type="entry name" value="Protein disulfide-isomerase"/>
    <property type="match status" value="1"/>
</dbReference>
<evidence type="ECO:0000256" key="5">
    <source>
        <dbReference type="ARBA" id="ARBA00022824"/>
    </source>
</evidence>
<dbReference type="OrthoDB" id="427280at2759"/>
<dbReference type="AlphaFoldDB" id="A0A9Q0MN22"/>
<dbReference type="FunFam" id="3.40.30.10:FF:000054">
    <property type="entry name" value="Disulfide-isomerase A3"/>
    <property type="match status" value="1"/>
</dbReference>
<dbReference type="GO" id="GO:0034976">
    <property type="term" value="P:response to endoplasmic reticulum stress"/>
    <property type="evidence" value="ECO:0007669"/>
    <property type="project" value="TreeGrafter"/>
</dbReference>
<evidence type="ECO:0000256" key="3">
    <source>
        <dbReference type="ARBA" id="ARBA00006347"/>
    </source>
</evidence>
<accession>A0A9Q0MN22</accession>
<evidence type="ECO:0000256" key="1">
    <source>
        <dbReference type="ARBA" id="ARBA00001182"/>
    </source>
</evidence>
<evidence type="ECO:0000256" key="6">
    <source>
        <dbReference type="ARBA" id="ARBA00023235"/>
    </source>
</evidence>
<sequence length="488" mass="56272">MNFKVVVCFLTITGFSLADLVLEATDENFESLVATYDTAPVMFYLPWCTFCNKQLADYQKAASILKELRQPIQLIRVNCNDGGKVICARYSIERDNVELEPKYKIFRKGILGQDYFAENADGIVRFLKTRYGIASTELFTVAEVEKFLNTREPAVIGFFEKGSDIETFFKEYAEELQVDYRFGHSSASEVLSKYNEKNSIVFFRPAHFHNKFEPNFLSYNGSSKEELTTLIQGNYHGLVGHRRTDNAKDFEYPNVIAYYAVDYESNVKKTNYWRNRILQVAKDHRDYRFAISSSKEYALELENYGHSYLQEKPFVTARDEENRKYKMNGEFSVENLEQFVVDLKAGKLEPYIKSSAIPTSNDGPVKIAVAKNFHEIVTNNGKDTFLEIYAPWCQYCKDLEPVIEELGEKMIGEDVEIVKFDGTNNEVPPGFELQGYPQLFWLSKTTKNKPATYRGPKTLEKMISYIAEFASDELKNYDRSGQPKKTEL</sequence>
<dbReference type="Gene3D" id="3.40.30.10">
    <property type="entry name" value="Glutaredoxin"/>
    <property type="match status" value="4"/>
</dbReference>
<dbReference type="PANTHER" id="PTHR18929">
    <property type="entry name" value="PROTEIN DISULFIDE ISOMERASE"/>
    <property type="match status" value="1"/>
</dbReference>
<comment type="caution">
    <text evidence="10">The sequence shown here is derived from an EMBL/GenBank/DDBJ whole genome shotgun (WGS) entry which is preliminary data.</text>
</comment>
<evidence type="ECO:0000256" key="2">
    <source>
        <dbReference type="ARBA" id="ARBA00004319"/>
    </source>
</evidence>
<evidence type="ECO:0000313" key="11">
    <source>
        <dbReference type="Proteomes" id="UP001151699"/>
    </source>
</evidence>
<dbReference type="PANTHER" id="PTHR18929:SF132">
    <property type="entry name" value="PROTEIN DISULFIDE-ISOMERASE A3"/>
    <property type="match status" value="1"/>
</dbReference>
<keyword evidence="11" id="KW-1185">Reference proteome</keyword>
<dbReference type="GO" id="GO:0006457">
    <property type="term" value="P:protein folding"/>
    <property type="evidence" value="ECO:0007669"/>
    <property type="project" value="TreeGrafter"/>
</dbReference>
<name>A0A9Q0MN22_9DIPT</name>
<gene>
    <name evidence="10" type="primary">PDIA3_0</name>
    <name evidence="10" type="ORF">Bhyg_13288</name>
</gene>
<dbReference type="GO" id="GO:0003756">
    <property type="term" value="F:protein disulfide isomerase activity"/>
    <property type="evidence" value="ECO:0007669"/>
    <property type="project" value="UniProtKB-EC"/>
</dbReference>
<reference evidence="10" key="1">
    <citation type="submission" date="2022-07" db="EMBL/GenBank/DDBJ databases">
        <authorList>
            <person name="Trinca V."/>
            <person name="Uliana J.V.C."/>
            <person name="Torres T.T."/>
            <person name="Ward R.J."/>
            <person name="Monesi N."/>
        </authorList>
    </citation>
    <scope>NUCLEOTIDE SEQUENCE</scope>
    <source>
        <strain evidence="10">HSMRA1968</strain>
        <tissue evidence="10">Whole embryos</tissue>
    </source>
</reference>
<keyword evidence="5" id="KW-0256">Endoplasmic reticulum</keyword>
<comment type="similarity">
    <text evidence="3">Belongs to the protein disulfide isomerase family.</text>
</comment>
<dbReference type="Pfam" id="PF13848">
    <property type="entry name" value="Thioredoxin_6"/>
    <property type="match status" value="1"/>
</dbReference>
<dbReference type="EMBL" id="WJQU01000004">
    <property type="protein sequence ID" value="KAJ6634711.1"/>
    <property type="molecule type" value="Genomic_DNA"/>
</dbReference>
<dbReference type="InterPro" id="IPR013766">
    <property type="entry name" value="Thioredoxin_domain"/>
</dbReference>
<feature type="chain" id="PRO_5040315656" description="protein disulfide-isomerase" evidence="8">
    <location>
        <begin position="19"/>
        <end position="488"/>
    </location>
</feature>
<dbReference type="EC" id="5.3.4.1" evidence="4"/>
<evidence type="ECO:0000256" key="4">
    <source>
        <dbReference type="ARBA" id="ARBA00012723"/>
    </source>
</evidence>
<dbReference type="Proteomes" id="UP001151699">
    <property type="component" value="Chromosome C"/>
</dbReference>
<evidence type="ECO:0000256" key="8">
    <source>
        <dbReference type="SAM" id="SignalP"/>
    </source>
</evidence>
<dbReference type="GO" id="GO:0005788">
    <property type="term" value="C:endoplasmic reticulum lumen"/>
    <property type="evidence" value="ECO:0007669"/>
    <property type="project" value="UniProtKB-SubCell"/>
</dbReference>
<comment type="catalytic activity">
    <reaction evidence="1">
        <text>Catalyzes the rearrangement of -S-S- bonds in proteins.</text>
        <dbReference type="EC" id="5.3.4.1"/>
    </reaction>
</comment>
<keyword evidence="6" id="KW-0413">Isomerase</keyword>
<dbReference type="PROSITE" id="PS51352">
    <property type="entry name" value="THIOREDOXIN_2"/>
    <property type="match status" value="2"/>
</dbReference>
<organism evidence="10 11">
    <name type="scientific">Pseudolycoriella hygida</name>
    <dbReference type="NCBI Taxonomy" id="35572"/>
    <lineage>
        <taxon>Eukaryota</taxon>
        <taxon>Metazoa</taxon>
        <taxon>Ecdysozoa</taxon>
        <taxon>Arthropoda</taxon>
        <taxon>Hexapoda</taxon>
        <taxon>Insecta</taxon>
        <taxon>Pterygota</taxon>
        <taxon>Neoptera</taxon>
        <taxon>Endopterygota</taxon>
        <taxon>Diptera</taxon>
        <taxon>Nematocera</taxon>
        <taxon>Sciaroidea</taxon>
        <taxon>Sciaridae</taxon>
        <taxon>Pseudolycoriella</taxon>
    </lineage>
</organism>
<feature type="signal peptide" evidence="8">
    <location>
        <begin position="1"/>
        <end position="18"/>
    </location>
</feature>
<evidence type="ECO:0000313" key="10">
    <source>
        <dbReference type="EMBL" id="KAJ6634711.1"/>
    </source>
</evidence>
<dbReference type="InterPro" id="IPR036249">
    <property type="entry name" value="Thioredoxin-like_sf"/>
</dbReference>
<dbReference type="SUPFAM" id="SSF52833">
    <property type="entry name" value="Thioredoxin-like"/>
    <property type="match status" value="3"/>
</dbReference>
<keyword evidence="8" id="KW-0732">Signal</keyword>
<protein>
    <recommendedName>
        <fullName evidence="4">protein disulfide-isomerase</fullName>
        <ecNumber evidence="4">5.3.4.1</ecNumber>
    </recommendedName>
</protein>
<proteinExistence type="inferred from homology"/>
<evidence type="ECO:0000256" key="7">
    <source>
        <dbReference type="ARBA" id="ARBA00023284"/>
    </source>
</evidence>
<keyword evidence="7" id="KW-0676">Redox-active center</keyword>
<feature type="domain" description="Thioredoxin" evidence="9">
    <location>
        <begin position="11"/>
        <end position="149"/>
    </location>
</feature>
<feature type="domain" description="Thioredoxin" evidence="9">
    <location>
        <begin position="343"/>
        <end position="471"/>
    </location>
</feature>
<dbReference type="CDD" id="cd02995">
    <property type="entry name" value="PDI_a_PDI_a'_C"/>
    <property type="match status" value="1"/>
</dbReference>
<comment type="subcellular location">
    <subcellularLocation>
        <location evidence="2">Endoplasmic reticulum lumen</location>
    </subcellularLocation>
</comment>
<dbReference type="Pfam" id="PF00085">
    <property type="entry name" value="Thioredoxin"/>
    <property type="match status" value="2"/>
</dbReference>